<dbReference type="PANTHER" id="PTHR38926">
    <property type="entry name" value="F-BOX DOMAIN CONTAINING PROTEIN, EXPRESSED"/>
    <property type="match status" value="1"/>
</dbReference>
<dbReference type="Gene3D" id="3.80.10.10">
    <property type="entry name" value="Ribonuclease Inhibitor"/>
    <property type="match status" value="2"/>
</dbReference>
<reference evidence="2" key="2">
    <citation type="submission" date="2023-05" db="EMBL/GenBank/DDBJ databases">
        <authorList>
            <person name="Schelkunov M.I."/>
        </authorList>
    </citation>
    <scope>NUCLEOTIDE SEQUENCE</scope>
    <source>
        <strain evidence="2">Hsosn_3</strain>
        <tissue evidence="2">Leaf</tissue>
    </source>
</reference>
<name>A0AAD8MR46_9APIA</name>
<sequence length="303" mass="34783">MGHTSIPPAERNPQWQELPEELTTSFLERVGSIYLIASGRKVCHSWRQICSRPEMWRVVDLRISGYRSKWEILVNNMARKAVEWSCGQLIDFRLSYYGDNLLLNYISDRSSKLRCLHLESCSNITNEGLIDMVKKLPLLEELHIFGIPVSMQTIEVAGSCCRQLKSFKLNKSRYRCPHMGCAEHALAIAENMPGLRHLKLQGNKIPIIGLLAILKNCVHLESLDLRMCFLLADFGSDEIRKLSLQIKDLTLPNDYTEDDEFDDQIYTLTLILTMSYLLMIFDGTDVACWPKLEHGNLYWEGIG</sequence>
<dbReference type="PANTHER" id="PTHR38926:SF2">
    <property type="entry name" value="F-BOX_LRR-REPEAT PROTEIN 21-RELATED"/>
    <property type="match status" value="1"/>
</dbReference>
<dbReference type="CDD" id="cd22164">
    <property type="entry name" value="F-box_AtSKIP19-like"/>
    <property type="match status" value="1"/>
</dbReference>
<gene>
    <name evidence="2" type="ORF">POM88_019727</name>
</gene>
<dbReference type="AlphaFoldDB" id="A0AAD8MR46"/>
<keyword evidence="3" id="KW-1185">Reference proteome</keyword>
<dbReference type="SUPFAM" id="SSF52047">
    <property type="entry name" value="RNI-like"/>
    <property type="match status" value="1"/>
</dbReference>
<dbReference type="Proteomes" id="UP001237642">
    <property type="component" value="Unassembled WGS sequence"/>
</dbReference>
<accession>A0AAD8MR46</accession>
<reference evidence="2" key="1">
    <citation type="submission" date="2023-02" db="EMBL/GenBank/DDBJ databases">
        <title>Genome of toxic invasive species Heracleum sosnowskyi carries increased number of genes despite the absence of recent whole-genome duplications.</title>
        <authorList>
            <person name="Schelkunov M."/>
            <person name="Shtratnikova V."/>
            <person name="Makarenko M."/>
            <person name="Klepikova A."/>
            <person name="Omelchenko D."/>
            <person name="Novikova G."/>
            <person name="Obukhova E."/>
            <person name="Bogdanov V."/>
            <person name="Penin A."/>
            <person name="Logacheva M."/>
        </authorList>
    </citation>
    <scope>NUCLEOTIDE SEQUENCE</scope>
    <source>
        <strain evidence="2">Hsosn_3</strain>
        <tissue evidence="2">Leaf</tissue>
    </source>
</reference>
<comment type="caution">
    <text evidence="2">The sequence shown here is derived from an EMBL/GenBank/DDBJ whole genome shotgun (WGS) entry which is preliminary data.</text>
</comment>
<dbReference type="InterPro" id="IPR032675">
    <property type="entry name" value="LRR_dom_sf"/>
</dbReference>
<evidence type="ECO:0000313" key="3">
    <source>
        <dbReference type="Proteomes" id="UP001237642"/>
    </source>
</evidence>
<dbReference type="InterPro" id="IPR001810">
    <property type="entry name" value="F-box_dom"/>
</dbReference>
<evidence type="ECO:0000259" key="1">
    <source>
        <dbReference type="Pfam" id="PF12937"/>
    </source>
</evidence>
<dbReference type="Pfam" id="PF12937">
    <property type="entry name" value="F-box-like"/>
    <property type="match status" value="1"/>
</dbReference>
<proteinExistence type="predicted"/>
<feature type="domain" description="F-box" evidence="1">
    <location>
        <begin position="15"/>
        <end position="61"/>
    </location>
</feature>
<evidence type="ECO:0000313" key="2">
    <source>
        <dbReference type="EMBL" id="KAK1381992.1"/>
    </source>
</evidence>
<dbReference type="EMBL" id="JAUIZM010000005">
    <property type="protein sequence ID" value="KAK1381992.1"/>
    <property type="molecule type" value="Genomic_DNA"/>
</dbReference>
<dbReference type="Gene3D" id="1.20.1280.50">
    <property type="match status" value="1"/>
</dbReference>
<organism evidence="2 3">
    <name type="scientific">Heracleum sosnowskyi</name>
    <dbReference type="NCBI Taxonomy" id="360622"/>
    <lineage>
        <taxon>Eukaryota</taxon>
        <taxon>Viridiplantae</taxon>
        <taxon>Streptophyta</taxon>
        <taxon>Embryophyta</taxon>
        <taxon>Tracheophyta</taxon>
        <taxon>Spermatophyta</taxon>
        <taxon>Magnoliopsida</taxon>
        <taxon>eudicotyledons</taxon>
        <taxon>Gunneridae</taxon>
        <taxon>Pentapetalae</taxon>
        <taxon>asterids</taxon>
        <taxon>campanulids</taxon>
        <taxon>Apiales</taxon>
        <taxon>Apiaceae</taxon>
        <taxon>Apioideae</taxon>
        <taxon>apioid superclade</taxon>
        <taxon>Tordylieae</taxon>
        <taxon>Tordyliinae</taxon>
        <taxon>Heracleum</taxon>
    </lineage>
</organism>
<protein>
    <submittedName>
        <fullName evidence="2">F-box/LRR-repeat protein 23</fullName>
    </submittedName>
</protein>